<evidence type="ECO:0000259" key="1">
    <source>
        <dbReference type="PROSITE" id="PS51737"/>
    </source>
</evidence>
<dbReference type="AlphaFoldDB" id="A0A0G1L801"/>
<dbReference type="GO" id="GO:0003677">
    <property type="term" value="F:DNA binding"/>
    <property type="evidence" value="ECO:0007669"/>
    <property type="project" value="InterPro"/>
</dbReference>
<reference evidence="2 3" key="1">
    <citation type="journal article" date="2015" name="Nature">
        <title>rRNA introns, odd ribosomes, and small enigmatic genomes across a large radiation of phyla.</title>
        <authorList>
            <person name="Brown C.T."/>
            <person name="Hug L.A."/>
            <person name="Thomas B.C."/>
            <person name="Sharon I."/>
            <person name="Castelle C.J."/>
            <person name="Singh A."/>
            <person name="Wilkins M.J."/>
            <person name="Williams K.H."/>
            <person name="Banfield J.F."/>
        </authorList>
    </citation>
    <scope>NUCLEOTIDE SEQUENCE [LARGE SCALE GENOMIC DNA]</scope>
</reference>
<dbReference type="Gene3D" id="3.90.1750.20">
    <property type="entry name" value="Putative Large Serine Recombinase, Chain B, Domain 2"/>
    <property type="match status" value="1"/>
</dbReference>
<evidence type="ECO:0000313" key="3">
    <source>
        <dbReference type="Proteomes" id="UP000034826"/>
    </source>
</evidence>
<proteinExistence type="predicted"/>
<dbReference type="InterPro" id="IPR038109">
    <property type="entry name" value="DNA_bind_recomb_sf"/>
</dbReference>
<feature type="non-terminal residue" evidence="2">
    <location>
        <position position="108"/>
    </location>
</feature>
<dbReference type="GO" id="GO:0000150">
    <property type="term" value="F:DNA strand exchange activity"/>
    <property type="evidence" value="ECO:0007669"/>
    <property type="project" value="InterPro"/>
</dbReference>
<evidence type="ECO:0000313" key="2">
    <source>
        <dbReference type="EMBL" id="KKT64752.1"/>
    </source>
</evidence>
<dbReference type="Pfam" id="PF07508">
    <property type="entry name" value="Recombinase"/>
    <property type="match status" value="1"/>
</dbReference>
<dbReference type="InterPro" id="IPR011109">
    <property type="entry name" value="DNA_bind_recombinase_dom"/>
</dbReference>
<comment type="caution">
    <text evidence="2">The sequence shown here is derived from an EMBL/GenBank/DDBJ whole genome shotgun (WGS) entry which is preliminary data.</text>
</comment>
<gene>
    <name evidence="2" type="ORF">UW60_C0052G0006</name>
</gene>
<sequence>MLNIAFGQSKYYVDSLAENTKRGLRQKVRRGEYPSFAPFGYLNDSRTKTVVVNKKKSVIAKQMFELYSRGDQRLQDIVDFLAESGIFSRSGKRLHISRVTSMLRNPFY</sequence>
<dbReference type="PROSITE" id="PS51737">
    <property type="entry name" value="RECOMBINASE_DNA_BIND"/>
    <property type="match status" value="1"/>
</dbReference>
<dbReference type="EMBL" id="LCIY01000052">
    <property type="protein sequence ID" value="KKT64752.1"/>
    <property type="molecule type" value="Genomic_DNA"/>
</dbReference>
<organism evidence="2 3">
    <name type="scientific">Candidatus Woesebacteria bacterium GW2011_GWA2_44_33</name>
    <dbReference type="NCBI Taxonomy" id="1618564"/>
    <lineage>
        <taxon>Bacteria</taxon>
        <taxon>Candidatus Woeseibacteriota</taxon>
    </lineage>
</organism>
<dbReference type="Proteomes" id="UP000034826">
    <property type="component" value="Unassembled WGS sequence"/>
</dbReference>
<accession>A0A0G1L801</accession>
<feature type="domain" description="Recombinase" evidence="1">
    <location>
        <begin position="38"/>
        <end position="108"/>
    </location>
</feature>
<protein>
    <submittedName>
        <fullName evidence="2">Recombinase</fullName>
    </submittedName>
</protein>
<name>A0A0G1L801_9BACT</name>